<dbReference type="GO" id="GO:0000139">
    <property type="term" value="C:Golgi membrane"/>
    <property type="evidence" value="ECO:0007669"/>
    <property type="project" value="UniProtKB-SubCell"/>
</dbReference>
<comment type="subcellular location">
    <subcellularLocation>
        <location evidence="1">Golgi apparatus membrane</location>
        <topology evidence="1">Peripheral membrane protein</topology>
    </subcellularLocation>
</comment>
<dbReference type="InterPro" id="IPR048684">
    <property type="entry name" value="COG4_C"/>
</dbReference>
<feature type="domain" description="COG4 transport protein middle alpha-helical bundle" evidence="10">
    <location>
        <begin position="604"/>
        <end position="908"/>
    </location>
</feature>
<evidence type="ECO:0000259" key="10">
    <source>
        <dbReference type="SMART" id="SM00762"/>
    </source>
</evidence>
<comment type="similarity">
    <text evidence="2">Belongs to the COG4 family.</text>
</comment>
<feature type="repeat" description="PPR" evidence="9">
    <location>
        <begin position="230"/>
        <end position="264"/>
    </location>
</feature>
<dbReference type="PANTHER" id="PTHR24016">
    <property type="entry name" value="CONSERVED OLIGOMERIC GOLGI COMPLEX SUBUNIT 4"/>
    <property type="match status" value="1"/>
</dbReference>
<evidence type="ECO:0000256" key="3">
    <source>
        <dbReference type="ARBA" id="ARBA00020975"/>
    </source>
</evidence>
<evidence type="ECO:0000256" key="1">
    <source>
        <dbReference type="ARBA" id="ARBA00004395"/>
    </source>
</evidence>
<name>A0A8T1Z3G4_9BRAS</name>
<dbReference type="Pfam" id="PF08318">
    <property type="entry name" value="COG4_m"/>
    <property type="match status" value="1"/>
</dbReference>
<dbReference type="AlphaFoldDB" id="A0A8T1Z3G4"/>
<dbReference type="Pfam" id="PF20662">
    <property type="entry name" value="COG4_C"/>
    <property type="match status" value="1"/>
</dbReference>
<evidence type="ECO:0000256" key="5">
    <source>
        <dbReference type="ARBA" id="ARBA00022927"/>
    </source>
</evidence>
<feature type="repeat" description="PPR" evidence="9">
    <location>
        <begin position="295"/>
        <end position="329"/>
    </location>
</feature>
<dbReference type="InterPro" id="IPR013167">
    <property type="entry name" value="COG4_M"/>
</dbReference>
<evidence type="ECO:0000256" key="8">
    <source>
        <dbReference type="ARBA" id="ARBA00031340"/>
    </source>
</evidence>
<sequence>MIRRPIYDCSAVARHLNSPVPTFSRFLFYSSSEHKAREPKASALVSNPNPKSLIGSPTRVQKLIASQSDPLLAKEIFDYASQQPNFRHSQSSHLILILKLGRARYFNLIDDVLAKHRSSGYPLTGEIFTYLIKVYAEANLPEKVLSTFYKMLEFNFTPRPKHLNRILEVLVSHRGYLQKAFELFKSSRLHGVMPNTRSYNILMQAFCLNDDLSIAYQLFGKMLERDVVPDVESYKILIKGFCRKGQVNGAMELLEDMLNKGFVPDRLSCNPDLVHYNTIILGFCREDRAMDARKVLDDMRTLIGGLCDQGMFDEGKKYLQEMISKGFSPHFSVSNSLVKGFCSFGKVEEACDVIDVVIKNGEILHSDTWEMIIPLICKEDESEKIKRFLEDALKEEITGDTRIIDVGIGLVSYLSSKLQMKRKNKIIKMPEIEQDDAAAETVDSSTVKFGTPEALEYVRSLTDVGAMTRLLHECIAYQRSLDSDLDTLLSQRTELDRNLVHLQRSAEILDIVKADADHMLGNVRSTCDLADQVSGKVRELDLAQSRVNVTLSRIDAIVERGNCIEGVKAALESEDYESAAKFVQRFLQIDSQYKDSGSDQREQLLASKKQLEGIAKKKLLAAIDQRDHPTILRFVRLYSPLGMEEEGLQLYVGYLKKVIAMRGRMEYENVVELMEQGLGQANFVGCLANLFKDIVMAIVENDEILRGLCGEDGVVYAICELQEECDSRGSLILKKYMEFRKLARLASDINNSPNLNLLAGGASEGPDPREVELYVEEILSLMQIGEDYTEFVVSKIKSLTSVDPELLPRATKAFRNGSFCKVIQDVTGFYVILEGFFMVENVRKAIRIDEHVPDSLTTSMVDDVFYVLQSCLRRAISTSNISSVIAVLSNAGSLLGNDYHEALQQKIREPNLGARLFLGGIGVENTGTEIATALNNMDVSCEYIIKLKIEIEEQCTEVFPAPADRERIKSCLSELGELSNTFKQLLNSGMEQLVATVTPRIRPVLDTVATISYELTETEYAENEVNDPWVQRLLHSVETNAAWLQPLMTSNNYDSFLHLIIDFIVKRLEVIMMQKRFSQLGGLQLDRDTRALVSHFSGMTQRTVRDKFARLTQMATILNLEKVSEILDFWGENSGPMTWRLTPAEVRRVLGLRVEFKPESISALKL</sequence>
<dbReference type="SMART" id="SM00762">
    <property type="entry name" value="Cog4"/>
    <property type="match status" value="1"/>
</dbReference>
<reference evidence="11 12" key="1">
    <citation type="submission" date="2020-12" db="EMBL/GenBank/DDBJ databases">
        <title>Concerted genomic and epigenomic changes stabilize Arabidopsis allopolyploids.</title>
        <authorList>
            <person name="Chen Z."/>
        </authorList>
    </citation>
    <scope>NUCLEOTIDE SEQUENCE [LARGE SCALE GENOMIC DNA]</scope>
    <source>
        <strain evidence="11">Allo738</strain>
        <tissue evidence="11">Leaf</tissue>
    </source>
</reference>
<keyword evidence="4" id="KW-0813">Transport</keyword>
<evidence type="ECO:0000256" key="4">
    <source>
        <dbReference type="ARBA" id="ARBA00022448"/>
    </source>
</evidence>
<dbReference type="EMBL" id="JAEFBK010000011">
    <property type="protein sequence ID" value="KAG7553357.1"/>
    <property type="molecule type" value="Genomic_DNA"/>
</dbReference>
<dbReference type="Pfam" id="PF01535">
    <property type="entry name" value="PPR"/>
    <property type="match status" value="3"/>
</dbReference>
<evidence type="ECO:0000256" key="2">
    <source>
        <dbReference type="ARBA" id="ARBA00009215"/>
    </source>
</evidence>
<accession>A0A8T1Z3G4</accession>
<feature type="repeat" description="PPR" evidence="9">
    <location>
        <begin position="195"/>
        <end position="229"/>
    </location>
</feature>
<dbReference type="PANTHER" id="PTHR24016:SF0">
    <property type="entry name" value="CONSERVED OLIGOMERIC GOLGI COMPLEX SUBUNIT 4"/>
    <property type="match status" value="1"/>
</dbReference>
<keyword evidence="7" id="KW-0472">Membrane</keyword>
<dbReference type="InterPro" id="IPR048682">
    <property type="entry name" value="COG4"/>
</dbReference>
<evidence type="ECO:0000256" key="9">
    <source>
        <dbReference type="PROSITE-ProRule" id="PRU00708"/>
    </source>
</evidence>
<comment type="caution">
    <text evidence="11">The sequence shown here is derived from an EMBL/GenBank/DDBJ whole genome shotgun (WGS) entry which is preliminary data.</text>
</comment>
<dbReference type="Pfam" id="PF13041">
    <property type="entry name" value="PPR_2"/>
    <property type="match status" value="1"/>
</dbReference>
<dbReference type="Pfam" id="PF20663">
    <property type="entry name" value="COG4_N"/>
    <property type="match status" value="1"/>
</dbReference>
<gene>
    <name evidence="11" type="ORF">ISN45_Aa06g038860</name>
</gene>
<dbReference type="NCBIfam" id="TIGR00756">
    <property type="entry name" value="PPR"/>
    <property type="match status" value="4"/>
</dbReference>
<dbReference type="PROSITE" id="PS51375">
    <property type="entry name" value="PPR"/>
    <property type="match status" value="3"/>
</dbReference>
<dbReference type="Pfam" id="PF12854">
    <property type="entry name" value="PPR_1"/>
    <property type="match status" value="1"/>
</dbReference>
<evidence type="ECO:0000256" key="7">
    <source>
        <dbReference type="ARBA" id="ARBA00023136"/>
    </source>
</evidence>
<organism evidence="11 12">
    <name type="scientific">Arabidopsis thaliana x Arabidopsis arenosa</name>
    <dbReference type="NCBI Taxonomy" id="1240361"/>
    <lineage>
        <taxon>Eukaryota</taxon>
        <taxon>Viridiplantae</taxon>
        <taxon>Streptophyta</taxon>
        <taxon>Embryophyta</taxon>
        <taxon>Tracheophyta</taxon>
        <taxon>Spermatophyta</taxon>
        <taxon>Magnoliopsida</taxon>
        <taxon>eudicotyledons</taxon>
        <taxon>Gunneridae</taxon>
        <taxon>Pentapetalae</taxon>
        <taxon>rosids</taxon>
        <taxon>malvids</taxon>
        <taxon>Brassicales</taxon>
        <taxon>Brassicaceae</taxon>
        <taxon>Camelineae</taxon>
        <taxon>Arabidopsis</taxon>
    </lineage>
</organism>
<keyword evidence="6" id="KW-0333">Golgi apparatus</keyword>
<dbReference type="GO" id="GO:0015031">
    <property type="term" value="P:protein transport"/>
    <property type="evidence" value="ECO:0007669"/>
    <property type="project" value="UniProtKB-KW"/>
</dbReference>
<proteinExistence type="inferred from homology"/>
<keyword evidence="12" id="KW-1185">Reference proteome</keyword>
<evidence type="ECO:0000313" key="11">
    <source>
        <dbReference type="EMBL" id="KAG7553357.1"/>
    </source>
</evidence>
<evidence type="ECO:0000313" key="12">
    <source>
        <dbReference type="Proteomes" id="UP000694240"/>
    </source>
</evidence>
<keyword evidence="5" id="KW-0653">Protein transport</keyword>
<dbReference type="Proteomes" id="UP000694240">
    <property type="component" value="Chromosome 11"/>
</dbReference>
<dbReference type="InterPro" id="IPR048680">
    <property type="entry name" value="COG4_N"/>
</dbReference>
<protein>
    <recommendedName>
        <fullName evidence="3">Conserved oligomeric Golgi complex subunit 4</fullName>
    </recommendedName>
    <alternativeName>
        <fullName evidence="8">Component of oligomeric Golgi complex 4</fullName>
    </alternativeName>
</protein>
<dbReference type="InterPro" id="IPR002885">
    <property type="entry name" value="PPR_rpt"/>
</dbReference>
<evidence type="ECO:0000256" key="6">
    <source>
        <dbReference type="ARBA" id="ARBA00023034"/>
    </source>
</evidence>